<dbReference type="PRINTS" id="PR00455">
    <property type="entry name" value="HTHTETR"/>
</dbReference>
<evidence type="ECO:0000259" key="3">
    <source>
        <dbReference type="PROSITE" id="PS50977"/>
    </source>
</evidence>
<evidence type="ECO:0000256" key="1">
    <source>
        <dbReference type="ARBA" id="ARBA00023125"/>
    </source>
</evidence>
<dbReference type="InterPro" id="IPR001647">
    <property type="entry name" value="HTH_TetR"/>
</dbReference>
<dbReference type="InterPro" id="IPR009057">
    <property type="entry name" value="Homeodomain-like_sf"/>
</dbReference>
<feature type="DNA-binding region" description="H-T-H motif" evidence="2">
    <location>
        <begin position="32"/>
        <end position="51"/>
    </location>
</feature>
<gene>
    <name evidence="4" type="ORF">SAMN05192585_14711</name>
</gene>
<dbReference type="AlphaFoldDB" id="A0A1H0G412"/>
<sequence>MSLVKEQREQIRTGIIETAVELFKQKGYEQVSVDDITRTVGVAKGTFYNYFQAKSDILLIWIERLIRQVDCFALISPQDTAAQNLHRVVGALLKCAGREPELFKSALREVISLYSGGHKTGMPDIKPVLKRVLEQSSDIKGEDDGRLALKVNILKNALYMEMLNWYYCGKESSGLKERLNDTVDICLYGILHQDEGV</sequence>
<keyword evidence="5" id="KW-1185">Reference proteome</keyword>
<dbReference type="RefSeq" id="WP_092643186.1">
    <property type="nucleotide sequence ID" value="NZ_FNID01000047.1"/>
</dbReference>
<evidence type="ECO:0000313" key="4">
    <source>
        <dbReference type="EMBL" id="SDO01627.1"/>
    </source>
</evidence>
<dbReference type="Proteomes" id="UP000199182">
    <property type="component" value="Unassembled WGS sequence"/>
</dbReference>
<dbReference type="GO" id="GO:0003677">
    <property type="term" value="F:DNA binding"/>
    <property type="evidence" value="ECO:0007669"/>
    <property type="project" value="UniProtKB-UniRule"/>
</dbReference>
<protein>
    <submittedName>
        <fullName evidence="4">Transcriptional regulator, TetR family</fullName>
    </submittedName>
</protein>
<reference evidence="4 5" key="1">
    <citation type="submission" date="2016-10" db="EMBL/GenBank/DDBJ databases">
        <authorList>
            <person name="de Groot N.N."/>
        </authorList>
    </citation>
    <scope>NUCLEOTIDE SEQUENCE [LARGE SCALE GENOMIC DNA]</scope>
    <source>
        <strain evidence="4 5">CGMCC 1.5012</strain>
    </source>
</reference>
<dbReference type="SUPFAM" id="SSF46689">
    <property type="entry name" value="Homeodomain-like"/>
    <property type="match status" value="1"/>
</dbReference>
<dbReference type="OrthoDB" id="9785164at2"/>
<dbReference type="PROSITE" id="PS01081">
    <property type="entry name" value="HTH_TETR_1"/>
    <property type="match status" value="1"/>
</dbReference>
<dbReference type="PANTHER" id="PTHR43479">
    <property type="entry name" value="ACREF/ENVCD OPERON REPRESSOR-RELATED"/>
    <property type="match status" value="1"/>
</dbReference>
<dbReference type="InterPro" id="IPR050624">
    <property type="entry name" value="HTH-type_Tx_Regulator"/>
</dbReference>
<keyword evidence="1 2" id="KW-0238">DNA-binding</keyword>
<dbReference type="PANTHER" id="PTHR43479:SF11">
    <property type="entry name" value="ACREF_ENVCD OPERON REPRESSOR-RELATED"/>
    <property type="match status" value="1"/>
</dbReference>
<organism evidence="4 5">
    <name type="scientific">Acetanaerobacterium elongatum</name>
    <dbReference type="NCBI Taxonomy" id="258515"/>
    <lineage>
        <taxon>Bacteria</taxon>
        <taxon>Bacillati</taxon>
        <taxon>Bacillota</taxon>
        <taxon>Clostridia</taxon>
        <taxon>Eubacteriales</taxon>
        <taxon>Oscillospiraceae</taxon>
        <taxon>Acetanaerobacterium</taxon>
    </lineage>
</organism>
<dbReference type="EMBL" id="FNID01000047">
    <property type="protein sequence ID" value="SDO01627.1"/>
    <property type="molecule type" value="Genomic_DNA"/>
</dbReference>
<feature type="domain" description="HTH tetR-type" evidence="3">
    <location>
        <begin position="9"/>
        <end position="69"/>
    </location>
</feature>
<proteinExistence type="predicted"/>
<dbReference type="Gene3D" id="1.10.357.10">
    <property type="entry name" value="Tetracycline Repressor, domain 2"/>
    <property type="match status" value="1"/>
</dbReference>
<dbReference type="PROSITE" id="PS50977">
    <property type="entry name" value="HTH_TETR_2"/>
    <property type="match status" value="1"/>
</dbReference>
<dbReference type="STRING" id="258515.SAMN05192585_14711"/>
<evidence type="ECO:0000256" key="2">
    <source>
        <dbReference type="PROSITE-ProRule" id="PRU00335"/>
    </source>
</evidence>
<dbReference type="Pfam" id="PF00440">
    <property type="entry name" value="TetR_N"/>
    <property type="match status" value="1"/>
</dbReference>
<name>A0A1H0G412_9FIRM</name>
<dbReference type="InterPro" id="IPR023772">
    <property type="entry name" value="DNA-bd_HTH_TetR-type_CS"/>
</dbReference>
<evidence type="ECO:0000313" key="5">
    <source>
        <dbReference type="Proteomes" id="UP000199182"/>
    </source>
</evidence>
<accession>A0A1H0G412</accession>